<dbReference type="AlphaFoldDB" id="X1FU56"/>
<accession>X1FU56</accession>
<organism evidence="1">
    <name type="scientific">marine sediment metagenome</name>
    <dbReference type="NCBI Taxonomy" id="412755"/>
    <lineage>
        <taxon>unclassified sequences</taxon>
        <taxon>metagenomes</taxon>
        <taxon>ecological metagenomes</taxon>
    </lineage>
</organism>
<protein>
    <submittedName>
        <fullName evidence="1">Uncharacterized protein</fullName>
    </submittedName>
</protein>
<gene>
    <name evidence="1" type="ORF">S03H2_15344</name>
</gene>
<name>X1FU56_9ZZZZ</name>
<proteinExistence type="predicted"/>
<comment type="caution">
    <text evidence="1">The sequence shown here is derived from an EMBL/GenBank/DDBJ whole genome shotgun (WGS) entry which is preliminary data.</text>
</comment>
<reference evidence="1" key="1">
    <citation type="journal article" date="2014" name="Front. Microbiol.">
        <title>High frequency of phylogenetically diverse reductive dehalogenase-homologous genes in deep subseafloor sedimentary metagenomes.</title>
        <authorList>
            <person name="Kawai M."/>
            <person name="Futagami T."/>
            <person name="Toyoda A."/>
            <person name="Takaki Y."/>
            <person name="Nishi S."/>
            <person name="Hori S."/>
            <person name="Arai W."/>
            <person name="Tsubouchi T."/>
            <person name="Morono Y."/>
            <person name="Uchiyama I."/>
            <person name="Ito T."/>
            <person name="Fujiyama A."/>
            <person name="Inagaki F."/>
            <person name="Takami H."/>
        </authorList>
    </citation>
    <scope>NUCLEOTIDE SEQUENCE</scope>
    <source>
        <strain evidence="1">Expedition CK06-06</strain>
    </source>
</reference>
<dbReference type="EMBL" id="BARU01007796">
    <property type="protein sequence ID" value="GAH32884.1"/>
    <property type="molecule type" value="Genomic_DNA"/>
</dbReference>
<sequence>MIKGYALTLRPGEMQRLPVNRYPSGVRQYYSPVLRAGAFSNF</sequence>
<evidence type="ECO:0000313" key="1">
    <source>
        <dbReference type="EMBL" id="GAH32884.1"/>
    </source>
</evidence>